<accession>A0A0C2WCP4</accession>
<organism evidence="2 3">
    <name type="scientific">Amanita muscaria (strain Koide BX008)</name>
    <dbReference type="NCBI Taxonomy" id="946122"/>
    <lineage>
        <taxon>Eukaryota</taxon>
        <taxon>Fungi</taxon>
        <taxon>Dikarya</taxon>
        <taxon>Basidiomycota</taxon>
        <taxon>Agaricomycotina</taxon>
        <taxon>Agaricomycetes</taxon>
        <taxon>Agaricomycetidae</taxon>
        <taxon>Agaricales</taxon>
        <taxon>Pluteineae</taxon>
        <taxon>Amanitaceae</taxon>
        <taxon>Amanita</taxon>
    </lineage>
</organism>
<dbReference type="AlphaFoldDB" id="A0A0C2WCP4"/>
<feature type="compositionally biased region" description="Polar residues" evidence="1">
    <location>
        <begin position="144"/>
        <end position="159"/>
    </location>
</feature>
<sequence length="193" mass="21239">QRKKWVLVYFTPLIIRSTHSDFSNDSAAEPASEAAKTTREKHLRKPSQKALAAMVETSSDESLPENIGKIQFSLDQSVSQGLESEPENNQSPKSIPDSTSPIKKKASQTNKTAEDMTPRAKRSPVPKITEASDSKSDQDDHPMPTSTQHRYSPASTPTTPKLHHKSAPLSAKKPIFPSFPTLGTLYVLFKADL</sequence>
<evidence type="ECO:0000313" key="2">
    <source>
        <dbReference type="EMBL" id="KIL53813.1"/>
    </source>
</evidence>
<dbReference type="Proteomes" id="UP000054549">
    <property type="component" value="Unassembled WGS sequence"/>
</dbReference>
<evidence type="ECO:0000313" key="3">
    <source>
        <dbReference type="Proteomes" id="UP000054549"/>
    </source>
</evidence>
<reference evidence="2 3" key="1">
    <citation type="submission" date="2014-04" db="EMBL/GenBank/DDBJ databases">
        <title>Evolutionary Origins and Diversification of the Mycorrhizal Mutualists.</title>
        <authorList>
            <consortium name="DOE Joint Genome Institute"/>
            <consortium name="Mycorrhizal Genomics Consortium"/>
            <person name="Kohler A."/>
            <person name="Kuo A."/>
            <person name="Nagy L.G."/>
            <person name="Floudas D."/>
            <person name="Copeland A."/>
            <person name="Barry K.W."/>
            <person name="Cichocki N."/>
            <person name="Veneault-Fourrey C."/>
            <person name="LaButti K."/>
            <person name="Lindquist E.A."/>
            <person name="Lipzen A."/>
            <person name="Lundell T."/>
            <person name="Morin E."/>
            <person name="Murat C."/>
            <person name="Riley R."/>
            <person name="Ohm R."/>
            <person name="Sun H."/>
            <person name="Tunlid A."/>
            <person name="Henrissat B."/>
            <person name="Grigoriev I.V."/>
            <person name="Hibbett D.S."/>
            <person name="Martin F."/>
        </authorList>
    </citation>
    <scope>NUCLEOTIDE SEQUENCE [LARGE SCALE GENOMIC DNA]</scope>
    <source>
        <strain evidence="2 3">Koide BX008</strain>
    </source>
</reference>
<feature type="compositionally biased region" description="Basic and acidic residues" evidence="1">
    <location>
        <begin position="130"/>
        <end position="142"/>
    </location>
</feature>
<keyword evidence="3" id="KW-1185">Reference proteome</keyword>
<feature type="compositionally biased region" description="Polar residues" evidence="1">
    <location>
        <begin position="73"/>
        <end position="111"/>
    </location>
</feature>
<proteinExistence type="predicted"/>
<feature type="region of interest" description="Disordered" evidence="1">
    <location>
        <begin position="21"/>
        <end position="175"/>
    </location>
</feature>
<name>A0A0C2WCP4_AMAMK</name>
<dbReference type="InParanoid" id="A0A0C2WCP4"/>
<protein>
    <submittedName>
        <fullName evidence="2">Uncharacterized protein</fullName>
    </submittedName>
</protein>
<dbReference type="EMBL" id="KN819251">
    <property type="protein sequence ID" value="KIL53813.1"/>
    <property type="molecule type" value="Genomic_DNA"/>
</dbReference>
<evidence type="ECO:0000256" key="1">
    <source>
        <dbReference type="SAM" id="MobiDB-lite"/>
    </source>
</evidence>
<gene>
    <name evidence="2" type="ORF">M378DRAFT_182735</name>
</gene>
<dbReference type="HOGENOM" id="CLU_1411890_0_0_1"/>
<feature type="non-terminal residue" evidence="2">
    <location>
        <position position="1"/>
    </location>
</feature>